<reference evidence="1 2" key="1">
    <citation type="journal article" date="2019" name="Front. Microbiol.">
        <title>Genomes of Neutrophilic Sulfur-Oxidizing Chemolithoautotrophs Representing 9 Proteobacterial Species From 8 Genera.</title>
        <authorList>
            <person name="Watanabe T."/>
            <person name="Kojima H."/>
            <person name="Umezawa K."/>
            <person name="Hori C."/>
            <person name="Takasuka T.E."/>
            <person name="Kato Y."/>
            <person name="Fukui M."/>
        </authorList>
    </citation>
    <scope>NUCLEOTIDE SEQUENCE [LARGE SCALE GENOMIC DNA]</scope>
    <source>
        <strain evidence="1 2">TTN</strain>
    </source>
</reference>
<dbReference type="EMBL" id="BGOW01000005">
    <property type="protein sequence ID" value="GBL45070.1"/>
    <property type="molecule type" value="Genomic_DNA"/>
</dbReference>
<dbReference type="AlphaFoldDB" id="A0A401JBZ2"/>
<organism evidence="1 2">
    <name type="scientific">Sulfuriferula multivorans</name>
    <dbReference type="NCBI Taxonomy" id="1559896"/>
    <lineage>
        <taxon>Bacteria</taxon>
        <taxon>Pseudomonadati</taxon>
        <taxon>Pseudomonadota</taxon>
        <taxon>Betaproteobacteria</taxon>
        <taxon>Nitrosomonadales</taxon>
        <taxon>Sulfuricellaceae</taxon>
        <taxon>Sulfuriferula</taxon>
    </lineage>
</organism>
<name>A0A401JBZ2_9PROT</name>
<keyword evidence="2" id="KW-1185">Reference proteome</keyword>
<dbReference type="Proteomes" id="UP000286806">
    <property type="component" value="Unassembled WGS sequence"/>
</dbReference>
<evidence type="ECO:0000313" key="1">
    <source>
        <dbReference type="EMBL" id="GBL45070.1"/>
    </source>
</evidence>
<comment type="caution">
    <text evidence="1">The sequence shown here is derived from an EMBL/GenBank/DDBJ whole genome shotgun (WGS) entry which is preliminary data.</text>
</comment>
<gene>
    <name evidence="1" type="ORF">SFMTTN_0874</name>
</gene>
<evidence type="ECO:0000313" key="2">
    <source>
        <dbReference type="Proteomes" id="UP000286806"/>
    </source>
</evidence>
<proteinExistence type="predicted"/>
<sequence>MLSTSNKYLSENSGDIRRVESPQLQIALDRILRLEAENRWLESENKQLLE</sequence>
<protein>
    <submittedName>
        <fullName evidence="1">Uncharacterized protein</fullName>
    </submittedName>
</protein>
<accession>A0A401JBZ2</accession>